<comment type="subcellular location">
    <subcellularLocation>
        <location evidence="1">Membrane</location>
        <topology evidence="1">Multi-pass membrane protein</topology>
    </subcellularLocation>
</comment>
<dbReference type="Pfam" id="PF03073">
    <property type="entry name" value="TspO_MBR"/>
    <property type="match status" value="1"/>
</dbReference>
<feature type="transmembrane region" description="Helical" evidence="6">
    <location>
        <begin position="110"/>
        <end position="129"/>
    </location>
</feature>
<keyword evidence="4 6" id="KW-1133">Transmembrane helix</keyword>
<organism evidence="7">
    <name type="scientific">viral metagenome</name>
    <dbReference type="NCBI Taxonomy" id="1070528"/>
    <lineage>
        <taxon>unclassified sequences</taxon>
        <taxon>metagenomes</taxon>
        <taxon>organismal metagenomes</taxon>
    </lineage>
</organism>
<evidence type="ECO:0000256" key="5">
    <source>
        <dbReference type="ARBA" id="ARBA00023136"/>
    </source>
</evidence>
<keyword evidence="3 6" id="KW-0812">Transmembrane</keyword>
<dbReference type="EMBL" id="MN739686">
    <property type="protein sequence ID" value="QHT21152.1"/>
    <property type="molecule type" value="Genomic_DNA"/>
</dbReference>
<feature type="transmembrane region" description="Helical" evidence="6">
    <location>
        <begin position="61"/>
        <end position="78"/>
    </location>
</feature>
<evidence type="ECO:0008006" key="8">
    <source>
        <dbReference type="Google" id="ProtNLM"/>
    </source>
</evidence>
<dbReference type="Gene3D" id="1.20.1260.100">
    <property type="entry name" value="TspO/MBR protein"/>
    <property type="match status" value="1"/>
</dbReference>
<evidence type="ECO:0000313" key="7">
    <source>
        <dbReference type="EMBL" id="QHT21152.1"/>
    </source>
</evidence>
<dbReference type="GO" id="GO:0016020">
    <property type="term" value="C:membrane"/>
    <property type="evidence" value="ECO:0007669"/>
    <property type="project" value="UniProtKB-SubCell"/>
</dbReference>
<feature type="transmembrane region" description="Helical" evidence="6">
    <location>
        <begin position="38"/>
        <end position="56"/>
    </location>
</feature>
<evidence type="ECO:0000256" key="4">
    <source>
        <dbReference type="ARBA" id="ARBA00022989"/>
    </source>
</evidence>
<evidence type="ECO:0000256" key="2">
    <source>
        <dbReference type="ARBA" id="ARBA00007524"/>
    </source>
</evidence>
<dbReference type="AlphaFoldDB" id="A0A6C0DXH0"/>
<evidence type="ECO:0000256" key="6">
    <source>
        <dbReference type="SAM" id="Phobius"/>
    </source>
</evidence>
<reference evidence="7" key="1">
    <citation type="journal article" date="2020" name="Nature">
        <title>Giant virus diversity and host interactions through global metagenomics.</title>
        <authorList>
            <person name="Schulz F."/>
            <person name="Roux S."/>
            <person name="Paez-Espino D."/>
            <person name="Jungbluth S."/>
            <person name="Walsh D.A."/>
            <person name="Denef V.J."/>
            <person name="McMahon K.D."/>
            <person name="Konstantinidis K.T."/>
            <person name="Eloe-Fadrosh E.A."/>
            <person name="Kyrpides N.C."/>
            <person name="Woyke T."/>
        </authorList>
    </citation>
    <scope>NUCLEOTIDE SEQUENCE</scope>
    <source>
        <strain evidence="7">GVMAG-M-3300023174-75</strain>
    </source>
</reference>
<keyword evidence="5 6" id="KW-0472">Membrane</keyword>
<protein>
    <recommendedName>
        <fullName evidence="8">Tryptophan-rich sensory protein</fullName>
    </recommendedName>
</protein>
<sequence length="131" mass="15770">MDKYIYLFIPLVSVNSVAYFYPISKDSGKEVWFRPPPYVFMIVWPILLLLIGYSWYLRPNLVFYYAFLTLILSTWSIVWNYSKFYAFIQIISTLLFTLFLILYKYVRKSSILLVPLFLWLSFASILNYYSI</sequence>
<proteinExistence type="inferred from homology"/>
<comment type="similarity">
    <text evidence="2">Belongs to the TspO/BZRP family.</text>
</comment>
<accession>A0A6C0DXH0</accession>
<dbReference type="InterPro" id="IPR004307">
    <property type="entry name" value="TspO_MBR"/>
</dbReference>
<dbReference type="InterPro" id="IPR038330">
    <property type="entry name" value="TspO/MBR-related_sf"/>
</dbReference>
<name>A0A6C0DXH0_9ZZZZ</name>
<feature type="transmembrane region" description="Helical" evidence="6">
    <location>
        <begin position="84"/>
        <end position="103"/>
    </location>
</feature>
<feature type="transmembrane region" description="Helical" evidence="6">
    <location>
        <begin position="5"/>
        <end position="23"/>
    </location>
</feature>
<evidence type="ECO:0000256" key="1">
    <source>
        <dbReference type="ARBA" id="ARBA00004141"/>
    </source>
</evidence>
<evidence type="ECO:0000256" key="3">
    <source>
        <dbReference type="ARBA" id="ARBA00022692"/>
    </source>
</evidence>